<dbReference type="SUPFAM" id="SSF48452">
    <property type="entry name" value="TPR-like"/>
    <property type="match status" value="1"/>
</dbReference>
<organism evidence="8 9">
    <name type="scientific">Micromonospora siamensis</name>
    <dbReference type="NCBI Taxonomy" id="299152"/>
    <lineage>
        <taxon>Bacteria</taxon>
        <taxon>Bacillati</taxon>
        <taxon>Actinomycetota</taxon>
        <taxon>Actinomycetes</taxon>
        <taxon>Micromonosporales</taxon>
        <taxon>Micromonosporaceae</taxon>
        <taxon>Micromonospora</taxon>
    </lineage>
</organism>
<evidence type="ECO:0000259" key="7">
    <source>
        <dbReference type="PROSITE" id="PS51755"/>
    </source>
</evidence>
<dbReference type="Gene3D" id="1.10.10.10">
    <property type="entry name" value="Winged helix-like DNA-binding domain superfamily/Winged helix DNA-binding domain"/>
    <property type="match status" value="1"/>
</dbReference>
<evidence type="ECO:0000256" key="6">
    <source>
        <dbReference type="SAM" id="Coils"/>
    </source>
</evidence>
<evidence type="ECO:0000256" key="5">
    <source>
        <dbReference type="PROSITE-ProRule" id="PRU01091"/>
    </source>
</evidence>
<evidence type="ECO:0000256" key="4">
    <source>
        <dbReference type="ARBA" id="ARBA00023163"/>
    </source>
</evidence>
<feature type="domain" description="OmpR/PhoB-type" evidence="7">
    <location>
        <begin position="11"/>
        <end position="115"/>
    </location>
</feature>
<dbReference type="Pfam" id="PF03704">
    <property type="entry name" value="BTAD"/>
    <property type="match status" value="1"/>
</dbReference>
<evidence type="ECO:0000313" key="9">
    <source>
        <dbReference type="Proteomes" id="UP000198210"/>
    </source>
</evidence>
<dbReference type="GO" id="GO:0003677">
    <property type="term" value="F:DNA binding"/>
    <property type="evidence" value="ECO:0007669"/>
    <property type="project" value="UniProtKB-UniRule"/>
</dbReference>
<dbReference type="SUPFAM" id="SSF46894">
    <property type="entry name" value="C-terminal effector domain of the bipartite response regulators"/>
    <property type="match status" value="1"/>
</dbReference>
<dbReference type="PANTHER" id="PTHR35807">
    <property type="entry name" value="TRANSCRIPTIONAL REGULATOR REDD-RELATED"/>
    <property type="match status" value="1"/>
</dbReference>
<proteinExistence type="inferred from homology"/>
<keyword evidence="2" id="KW-0805">Transcription regulation</keyword>
<accession>A0A1C5HUB8</accession>
<feature type="DNA-binding region" description="OmpR/PhoB-type" evidence="5">
    <location>
        <begin position="11"/>
        <end position="115"/>
    </location>
</feature>
<reference evidence="8 9" key="1">
    <citation type="submission" date="2016-06" db="EMBL/GenBank/DDBJ databases">
        <authorList>
            <person name="Kjaerup R.B."/>
            <person name="Dalgaard T.S."/>
            <person name="Juul-Madsen H.R."/>
        </authorList>
    </citation>
    <scope>NUCLEOTIDE SEQUENCE [LARGE SCALE GENOMIC DNA]</scope>
    <source>
        <strain evidence="8 9">DSM 45097</strain>
    </source>
</reference>
<dbReference type="Proteomes" id="UP000198210">
    <property type="component" value="Chromosome I"/>
</dbReference>
<keyword evidence="3 5" id="KW-0238">DNA-binding</keyword>
<evidence type="ECO:0000256" key="2">
    <source>
        <dbReference type="ARBA" id="ARBA00023015"/>
    </source>
</evidence>
<evidence type="ECO:0000256" key="1">
    <source>
        <dbReference type="ARBA" id="ARBA00005820"/>
    </source>
</evidence>
<dbReference type="InterPro" id="IPR001867">
    <property type="entry name" value="OmpR/PhoB-type_DNA-bd"/>
</dbReference>
<gene>
    <name evidence="8" type="ORF">GA0074704_2373</name>
</gene>
<dbReference type="RefSeq" id="WP_088970554.1">
    <property type="nucleotide sequence ID" value="NZ_JBHLYF010000006.1"/>
</dbReference>
<dbReference type="Pfam" id="PF00486">
    <property type="entry name" value="Trans_reg_C"/>
    <property type="match status" value="1"/>
</dbReference>
<evidence type="ECO:0000256" key="3">
    <source>
        <dbReference type="ARBA" id="ARBA00023125"/>
    </source>
</evidence>
<comment type="similarity">
    <text evidence="1">Belongs to the AfsR/DnrI/RedD regulatory family.</text>
</comment>
<dbReference type="AlphaFoldDB" id="A0A1C5HUB8"/>
<dbReference type="InterPro" id="IPR036388">
    <property type="entry name" value="WH-like_DNA-bd_sf"/>
</dbReference>
<keyword evidence="4" id="KW-0804">Transcription</keyword>
<dbReference type="InterPro" id="IPR016032">
    <property type="entry name" value="Sig_transdc_resp-reg_C-effctor"/>
</dbReference>
<feature type="coiled-coil region" evidence="6">
    <location>
        <begin position="78"/>
        <end position="105"/>
    </location>
</feature>
<dbReference type="SMART" id="SM01043">
    <property type="entry name" value="BTAD"/>
    <property type="match status" value="1"/>
</dbReference>
<protein>
    <submittedName>
        <fullName evidence="8">DNA-binding transcriptional activator of the SARP family</fullName>
    </submittedName>
</protein>
<sequence>MGQADVTAECLGVFFVERTVEFSILGPIEIRVDGDVVEVRGEIQRVLLIALLASEGRLCSTGALIDELWGENPPRNAENALQAHVSRLRRRLEAAESRSQRHRLVSSPSGYRLLADEDEVDALRFLRIMREVRDQPRMDPAEAVRKLRSALDLWRGPTFDSLTGGSICQAAAARYAESRLAVLELLYDNELKVGRHCEIIPELRELTETSGLNERLCEQLMVALYRAGRQTDALAVYRQMWARLKDEIGIDPSPTLKRYERAILTHHPGLRRTADHLALRH</sequence>
<dbReference type="EMBL" id="LT607751">
    <property type="protein sequence ID" value="SCG49614.1"/>
    <property type="molecule type" value="Genomic_DNA"/>
</dbReference>
<dbReference type="Gene3D" id="1.25.40.10">
    <property type="entry name" value="Tetratricopeptide repeat domain"/>
    <property type="match status" value="1"/>
</dbReference>
<keyword evidence="6" id="KW-0175">Coiled coil</keyword>
<keyword evidence="9" id="KW-1185">Reference proteome</keyword>
<evidence type="ECO:0000313" key="8">
    <source>
        <dbReference type="EMBL" id="SCG49614.1"/>
    </source>
</evidence>
<name>A0A1C5HUB8_9ACTN</name>
<dbReference type="InterPro" id="IPR005158">
    <property type="entry name" value="BTAD"/>
</dbReference>
<dbReference type="PANTHER" id="PTHR35807:SF1">
    <property type="entry name" value="TRANSCRIPTIONAL REGULATOR REDD"/>
    <property type="match status" value="1"/>
</dbReference>
<dbReference type="PROSITE" id="PS51755">
    <property type="entry name" value="OMPR_PHOB"/>
    <property type="match status" value="1"/>
</dbReference>
<dbReference type="InterPro" id="IPR011990">
    <property type="entry name" value="TPR-like_helical_dom_sf"/>
</dbReference>
<dbReference type="CDD" id="cd15831">
    <property type="entry name" value="BTAD"/>
    <property type="match status" value="1"/>
</dbReference>
<dbReference type="GO" id="GO:0006355">
    <property type="term" value="P:regulation of DNA-templated transcription"/>
    <property type="evidence" value="ECO:0007669"/>
    <property type="project" value="InterPro"/>
</dbReference>
<dbReference type="GO" id="GO:0000160">
    <property type="term" value="P:phosphorelay signal transduction system"/>
    <property type="evidence" value="ECO:0007669"/>
    <property type="project" value="InterPro"/>
</dbReference>
<dbReference type="SMART" id="SM00862">
    <property type="entry name" value="Trans_reg_C"/>
    <property type="match status" value="1"/>
</dbReference>
<dbReference type="InterPro" id="IPR051677">
    <property type="entry name" value="AfsR-DnrI-RedD_regulator"/>
</dbReference>